<name>A0A7W6KNT4_9HYPH</name>
<sequence>MEQVVHEAVTHGASHGGSFAAVALVIAVAALAGLGFLWLRQPPLVGFILAGILLGPTGMGLIANSDSVAFLGEMGVVVLLFFIGMELSIRAFVVSLRQALLVVAGQLASAAVLALVIGFLLDATTREIVILSFVIAMSSTVVAMKMLDEMGVLRGDAGRIAVGVLIAQDIAVVPMLIFVSSFGGEGFDVTSTAVRVVVAVGIMAGLLWYFGRYGKLKIPYAEKVEDKVELLALGALALCFSAAALSGVAGLSPAYGAFLAGICVGNSTLRSRVIPVVEPIQSVLLVIFFLSIGLLIDLGFIWNNLLTVLLAAVGVIAAKSVLNVMFLRWTGSSAQTALVAGLSMAQVGEFSFVLAAAGLAAGALGEDLYRLVIAMTAISLLVSPVWVSVMRRLEASFSEGLQSYRNALAVAYAQELREVDRGRIFVGRMAAGARARLVALSHARRERRRRKAERKAEMAREKQAAAAKAGSASAEKPAPHAPEGDKAE</sequence>
<feature type="transmembrane region" description="Helical" evidence="8">
    <location>
        <begin position="308"/>
        <end position="326"/>
    </location>
</feature>
<feature type="compositionally biased region" description="Low complexity" evidence="7">
    <location>
        <begin position="464"/>
        <end position="476"/>
    </location>
</feature>
<feature type="transmembrane region" description="Helical" evidence="8">
    <location>
        <begin position="283"/>
        <end position="302"/>
    </location>
</feature>
<dbReference type="InterPro" id="IPR006153">
    <property type="entry name" value="Cation/H_exchanger_TM"/>
</dbReference>
<dbReference type="PANTHER" id="PTHR42751">
    <property type="entry name" value="SODIUM/HYDROGEN EXCHANGER FAMILY/TRKA DOMAIN PROTEIN"/>
    <property type="match status" value="1"/>
</dbReference>
<reference evidence="10 11" key="1">
    <citation type="submission" date="2020-08" db="EMBL/GenBank/DDBJ databases">
        <title>Genomic Encyclopedia of Type Strains, Phase IV (KMG-IV): sequencing the most valuable type-strain genomes for metagenomic binning, comparative biology and taxonomic classification.</title>
        <authorList>
            <person name="Goeker M."/>
        </authorList>
    </citation>
    <scope>NUCLEOTIDE SEQUENCE [LARGE SCALE GENOMIC DNA]</scope>
    <source>
        <strain evidence="10 11">DSM 28101</strain>
    </source>
</reference>
<feature type="transmembrane region" description="Helical" evidence="8">
    <location>
        <begin position="368"/>
        <end position="389"/>
    </location>
</feature>
<dbReference type="InterPro" id="IPR038770">
    <property type="entry name" value="Na+/solute_symporter_sf"/>
</dbReference>
<accession>A0A7W6KNT4</accession>
<dbReference type="PANTHER" id="PTHR42751:SF3">
    <property type="entry name" value="SODIUM_GLUTAMATE SYMPORTER"/>
    <property type="match status" value="1"/>
</dbReference>
<keyword evidence="6 8" id="KW-0472">Membrane</keyword>
<feature type="transmembrane region" description="Helical" evidence="8">
    <location>
        <begin position="127"/>
        <end position="147"/>
    </location>
</feature>
<keyword evidence="11" id="KW-1185">Reference proteome</keyword>
<evidence type="ECO:0000256" key="3">
    <source>
        <dbReference type="ARBA" id="ARBA00022448"/>
    </source>
</evidence>
<dbReference type="GO" id="GO:0016020">
    <property type="term" value="C:membrane"/>
    <property type="evidence" value="ECO:0007669"/>
    <property type="project" value="UniProtKB-SubCell"/>
</dbReference>
<comment type="similarity">
    <text evidence="2">Belongs to the monovalent cation:proton antiporter 2 (CPA2) transporter (TC 2.A.37) family.</text>
</comment>
<evidence type="ECO:0000256" key="1">
    <source>
        <dbReference type="ARBA" id="ARBA00004141"/>
    </source>
</evidence>
<evidence type="ECO:0000256" key="4">
    <source>
        <dbReference type="ARBA" id="ARBA00022692"/>
    </source>
</evidence>
<comment type="caution">
    <text evidence="10">The sequence shown here is derived from an EMBL/GenBank/DDBJ whole genome shotgun (WGS) entry which is preliminary data.</text>
</comment>
<feature type="transmembrane region" description="Helical" evidence="8">
    <location>
        <begin position="338"/>
        <end position="362"/>
    </location>
</feature>
<feature type="compositionally biased region" description="Basic and acidic residues" evidence="7">
    <location>
        <begin position="454"/>
        <end position="463"/>
    </location>
</feature>
<protein>
    <submittedName>
        <fullName evidence="10">CPA2 family monovalent cation:H+ antiporter-2</fullName>
    </submittedName>
</protein>
<evidence type="ECO:0000256" key="8">
    <source>
        <dbReference type="SAM" id="Phobius"/>
    </source>
</evidence>
<feature type="transmembrane region" description="Helical" evidence="8">
    <location>
        <begin position="99"/>
        <end position="121"/>
    </location>
</feature>
<feature type="domain" description="Cation/H+ exchanger transmembrane" evidence="9">
    <location>
        <begin position="27"/>
        <end position="389"/>
    </location>
</feature>
<dbReference type="Gene3D" id="1.20.1530.20">
    <property type="match status" value="1"/>
</dbReference>
<dbReference type="RefSeq" id="WP_183488496.1">
    <property type="nucleotide sequence ID" value="NZ_JACIDZ010000012.1"/>
</dbReference>
<evidence type="ECO:0000259" key="9">
    <source>
        <dbReference type="Pfam" id="PF00999"/>
    </source>
</evidence>
<evidence type="ECO:0000313" key="10">
    <source>
        <dbReference type="EMBL" id="MBB4123469.1"/>
    </source>
</evidence>
<feature type="transmembrane region" description="Helical" evidence="8">
    <location>
        <begin position="230"/>
        <end position="248"/>
    </location>
</feature>
<comment type="subcellular location">
    <subcellularLocation>
        <location evidence="1">Membrane</location>
        <topology evidence="1">Multi-pass membrane protein</topology>
    </subcellularLocation>
</comment>
<evidence type="ECO:0000313" key="11">
    <source>
        <dbReference type="Proteomes" id="UP000530571"/>
    </source>
</evidence>
<evidence type="ECO:0000256" key="5">
    <source>
        <dbReference type="ARBA" id="ARBA00022989"/>
    </source>
</evidence>
<evidence type="ECO:0000256" key="7">
    <source>
        <dbReference type="SAM" id="MobiDB-lite"/>
    </source>
</evidence>
<dbReference type="EMBL" id="JACIDZ010000012">
    <property type="protein sequence ID" value="MBB4123469.1"/>
    <property type="molecule type" value="Genomic_DNA"/>
</dbReference>
<feature type="compositionally biased region" description="Basic residues" evidence="7">
    <location>
        <begin position="444"/>
        <end position="453"/>
    </location>
</feature>
<proteinExistence type="inferred from homology"/>
<keyword evidence="5 8" id="KW-1133">Transmembrane helix</keyword>
<feature type="transmembrane region" description="Helical" evidence="8">
    <location>
        <begin position="192"/>
        <end position="210"/>
    </location>
</feature>
<gene>
    <name evidence="10" type="ORF">GGR30_003414</name>
</gene>
<evidence type="ECO:0000256" key="2">
    <source>
        <dbReference type="ARBA" id="ARBA00005551"/>
    </source>
</evidence>
<keyword evidence="4 8" id="KW-0812">Transmembrane</keyword>
<feature type="transmembrane region" description="Helical" evidence="8">
    <location>
        <begin position="44"/>
        <end position="62"/>
    </location>
</feature>
<keyword evidence="3" id="KW-0813">Transport</keyword>
<feature type="transmembrane region" description="Helical" evidence="8">
    <location>
        <begin position="68"/>
        <end position="87"/>
    </location>
</feature>
<dbReference type="Proteomes" id="UP000530571">
    <property type="component" value="Unassembled WGS sequence"/>
</dbReference>
<dbReference type="Pfam" id="PF00999">
    <property type="entry name" value="Na_H_Exchanger"/>
    <property type="match status" value="1"/>
</dbReference>
<organism evidence="10 11">
    <name type="scientific">Martelella radicis</name>
    <dbReference type="NCBI Taxonomy" id="1397476"/>
    <lineage>
        <taxon>Bacteria</taxon>
        <taxon>Pseudomonadati</taxon>
        <taxon>Pseudomonadota</taxon>
        <taxon>Alphaproteobacteria</taxon>
        <taxon>Hyphomicrobiales</taxon>
        <taxon>Aurantimonadaceae</taxon>
        <taxon>Martelella</taxon>
    </lineage>
</organism>
<dbReference type="GO" id="GO:1902600">
    <property type="term" value="P:proton transmembrane transport"/>
    <property type="evidence" value="ECO:0007669"/>
    <property type="project" value="InterPro"/>
</dbReference>
<dbReference type="GO" id="GO:0015297">
    <property type="term" value="F:antiporter activity"/>
    <property type="evidence" value="ECO:0007669"/>
    <property type="project" value="InterPro"/>
</dbReference>
<feature type="transmembrane region" description="Helical" evidence="8">
    <location>
        <begin position="159"/>
        <end position="180"/>
    </location>
</feature>
<dbReference type="AlphaFoldDB" id="A0A7W6KNT4"/>
<feature type="transmembrane region" description="Helical" evidence="8">
    <location>
        <begin position="19"/>
        <end position="39"/>
    </location>
</feature>
<feature type="region of interest" description="Disordered" evidence="7">
    <location>
        <begin position="444"/>
        <end position="488"/>
    </location>
</feature>
<evidence type="ECO:0000256" key="6">
    <source>
        <dbReference type="ARBA" id="ARBA00023136"/>
    </source>
</evidence>